<feature type="non-terminal residue" evidence="2">
    <location>
        <position position="306"/>
    </location>
</feature>
<evidence type="ECO:0000256" key="1">
    <source>
        <dbReference type="SAM" id="MobiDB-lite"/>
    </source>
</evidence>
<dbReference type="AlphaFoldDB" id="A0A6J4N592"/>
<protein>
    <submittedName>
        <fullName evidence="2">ParA-like protein</fullName>
    </submittedName>
</protein>
<evidence type="ECO:0000313" key="2">
    <source>
        <dbReference type="EMBL" id="CAA9375069.1"/>
    </source>
</evidence>
<accession>A0A6J4N592</accession>
<feature type="compositionally biased region" description="Gly residues" evidence="1">
    <location>
        <begin position="10"/>
        <end position="26"/>
    </location>
</feature>
<feature type="compositionally biased region" description="Gly residues" evidence="1">
    <location>
        <begin position="244"/>
        <end position="255"/>
    </location>
</feature>
<organism evidence="2">
    <name type="scientific">uncultured Nocardioides sp</name>
    <dbReference type="NCBI Taxonomy" id="198441"/>
    <lineage>
        <taxon>Bacteria</taxon>
        <taxon>Bacillati</taxon>
        <taxon>Actinomycetota</taxon>
        <taxon>Actinomycetes</taxon>
        <taxon>Propionibacteriales</taxon>
        <taxon>Nocardioidaceae</taxon>
        <taxon>Nocardioides</taxon>
        <taxon>environmental samples</taxon>
    </lineage>
</organism>
<reference evidence="2" key="1">
    <citation type="submission" date="2020-02" db="EMBL/GenBank/DDBJ databases">
        <authorList>
            <person name="Meier V. D."/>
        </authorList>
    </citation>
    <scope>NUCLEOTIDE SEQUENCE</scope>
    <source>
        <strain evidence="2">AVDCRST_MAG32</strain>
    </source>
</reference>
<sequence>DRADPVRATRGGGAGDGPGRAGGRGAAPGPDRASVPPPARAPARRRARRRPGDRDVQPEGRRRQDHDHHQPRGVAGRARPQGAARRLRPAGLALGRAGPQPPRDGPQHLQPAHAARRHDRRRRRPLRGPGDGPAALQHRPLRGRGAARARGGPRADPAAGARSRDRALRRHPHRLPALARPPDGQRADGLRRRHRAAGVRVLRPARRGAAQADHRQGPRAAQPPAGDRRRPRHDVRRPHPARPGGHGAAGAGLGRHGVPHRHPPHREVLRRHGRRGADHGVRLVLDRRRGLPLAREGGADPVARRV</sequence>
<feature type="compositionally biased region" description="Low complexity" evidence="1">
    <location>
        <begin position="148"/>
        <end position="161"/>
    </location>
</feature>
<name>A0A6J4N592_9ACTN</name>
<feature type="compositionally biased region" description="Basic residues" evidence="1">
    <location>
        <begin position="114"/>
        <end position="126"/>
    </location>
</feature>
<dbReference type="EMBL" id="CADCUM010000052">
    <property type="protein sequence ID" value="CAA9375069.1"/>
    <property type="molecule type" value="Genomic_DNA"/>
</dbReference>
<feature type="compositionally biased region" description="Basic residues" evidence="1">
    <location>
        <begin position="257"/>
        <end position="274"/>
    </location>
</feature>
<gene>
    <name evidence="2" type="ORF">AVDCRST_MAG32-1107</name>
</gene>
<feature type="compositionally biased region" description="Basic and acidic residues" evidence="1">
    <location>
        <begin position="50"/>
        <end position="70"/>
    </location>
</feature>
<feature type="compositionally biased region" description="Low complexity" evidence="1">
    <location>
        <begin position="72"/>
        <end position="98"/>
    </location>
</feature>
<feature type="region of interest" description="Disordered" evidence="1">
    <location>
        <begin position="1"/>
        <end position="283"/>
    </location>
</feature>
<feature type="compositionally biased region" description="Basic residues" evidence="1">
    <location>
        <begin position="229"/>
        <end position="240"/>
    </location>
</feature>
<feature type="non-terminal residue" evidence="2">
    <location>
        <position position="1"/>
    </location>
</feature>
<proteinExistence type="predicted"/>